<evidence type="ECO:0000259" key="5">
    <source>
        <dbReference type="PROSITE" id="PS50893"/>
    </source>
</evidence>
<dbReference type="SUPFAM" id="SSF52540">
    <property type="entry name" value="P-loop containing nucleoside triphosphate hydrolases"/>
    <property type="match status" value="2"/>
</dbReference>
<dbReference type="PROSITE" id="PS50893">
    <property type="entry name" value="ABC_TRANSPORTER_2"/>
    <property type="match status" value="2"/>
</dbReference>
<dbReference type="SMART" id="SM00382">
    <property type="entry name" value="AAA"/>
    <property type="match status" value="2"/>
</dbReference>
<dbReference type="NCBIfam" id="NF008453">
    <property type="entry name" value="PRK11308.1"/>
    <property type="match status" value="2"/>
</dbReference>
<evidence type="ECO:0000313" key="7">
    <source>
        <dbReference type="Proteomes" id="UP000198506"/>
    </source>
</evidence>
<sequence length="548" mass="59267">MSDAKKPLLEVSGLKVEFTTQDGVVTAVHEANLSIGAGETLAIVGESGSGKSTTAMAVIGLLPGNGRATAGSVRLDGEELIGASEAKLRKIRGGRIGLVPQDPMSNLNPVAKIGTQVAETLLAHGLATRKNVDQKVAETLEAAGLPDAAARAKQYPHEFSGGMRQRALIAIGLACRPQLLIADEPTSALDVTVQRTILDQLDTMTKELGTSVLLITHDLGLAAERAKHVVVMHRGRVVEQGPAKQILEAPQHPYTQSLVKAAPSVAMARLRPEDFSKDEGTDAALAQDVIVEFEGVTKEFPVRGSREPFKAVDDVSLKVPRGTTVSIVGESGSGKTTAARMLLKAFEPTSGTIRFEGKDVFGLSKQEQREFRQRVQPVFQDPYSSLNPMFTIEKIIEEPLAFYQQGGKRERELRVRELLDQVALPSEMARRYPSELSGGQRQRVAIARALALKPDVIVCDEPVSALDVLVQDQILRLLGDLQQELGLSYLFISHDLAVVRLISDYVSVMQNGRLVEAATSEEIFTNPRDPYTRKLLASIPGNELKIAS</sequence>
<dbReference type="Pfam" id="PF08352">
    <property type="entry name" value="oligo_HPY"/>
    <property type="match status" value="2"/>
</dbReference>
<feature type="domain" description="ABC transporter" evidence="5">
    <location>
        <begin position="11"/>
        <end position="259"/>
    </location>
</feature>
<dbReference type="InterPro" id="IPR013563">
    <property type="entry name" value="Oligopep_ABC_C"/>
</dbReference>
<dbReference type="GO" id="GO:0005524">
    <property type="term" value="F:ATP binding"/>
    <property type="evidence" value="ECO:0007669"/>
    <property type="project" value="UniProtKB-KW"/>
</dbReference>
<dbReference type="PROSITE" id="PS00211">
    <property type="entry name" value="ABC_TRANSPORTER_1"/>
    <property type="match status" value="2"/>
</dbReference>
<dbReference type="InterPro" id="IPR027417">
    <property type="entry name" value="P-loop_NTPase"/>
</dbReference>
<dbReference type="AlphaFoldDB" id="A0AA94HLF5"/>
<keyword evidence="7" id="KW-1185">Reference proteome</keyword>
<dbReference type="Gene3D" id="3.40.50.300">
    <property type="entry name" value="P-loop containing nucleotide triphosphate hydrolases"/>
    <property type="match status" value="2"/>
</dbReference>
<comment type="caution">
    <text evidence="6">The sequence shown here is derived from an EMBL/GenBank/DDBJ whole genome shotgun (WGS) entry which is preliminary data.</text>
</comment>
<accession>A0AA94HLF5</accession>
<evidence type="ECO:0000256" key="2">
    <source>
        <dbReference type="ARBA" id="ARBA00022448"/>
    </source>
</evidence>
<reference evidence="6 7" key="1">
    <citation type="submission" date="2016-10" db="EMBL/GenBank/DDBJ databases">
        <authorList>
            <person name="Varghese N."/>
            <person name="Submissions S."/>
        </authorList>
    </citation>
    <scope>NUCLEOTIDE SEQUENCE [LARGE SCALE GENOMIC DNA]</scope>
    <source>
        <strain evidence="6 7">IAM 15147</strain>
    </source>
</reference>
<dbReference type="InterPro" id="IPR017871">
    <property type="entry name" value="ABC_transporter-like_CS"/>
</dbReference>
<keyword evidence="4 6" id="KW-0067">ATP-binding</keyword>
<dbReference type="PANTHER" id="PTHR43776">
    <property type="entry name" value="TRANSPORT ATP-BINDING PROTEIN"/>
    <property type="match status" value="1"/>
</dbReference>
<dbReference type="GO" id="GO:0055085">
    <property type="term" value="P:transmembrane transport"/>
    <property type="evidence" value="ECO:0007669"/>
    <property type="project" value="UniProtKB-ARBA"/>
</dbReference>
<keyword evidence="2" id="KW-0813">Transport</keyword>
<comment type="similarity">
    <text evidence="1">Belongs to the ABC transporter superfamily.</text>
</comment>
<dbReference type="Pfam" id="PF00005">
    <property type="entry name" value="ABC_tran"/>
    <property type="match status" value="2"/>
</dbReference>
<evidence type="ECO:0000256" key="1">
    <source>
        <dbReference type="ARBA" id="ARBA00005417"/>
    </source>
</evidence>
<dbReference type="InterPro" id="IPR050319">
    <property type="entry name" value="ABC_transp_ATP-bind"/>
</dbReference>
<dbReference type="EMBL" id="FOZN01000002">
    <property type="protein sequence ID" value="SFS07101.1"/>
    <property type="molecule type" value="Genomic_DNA"/>
</dbReference>
<dbReference type="InterPro" id="IPR003439">
    <property type="entry name" value="ABC_transporter-like_ATP-bd"/>
</dbReference>
<evidence type="ECO:0000256" key="3">
    <source>
        <dbReference type="ARBA" id="ARBA00022741"/>
    </source>
</evidence>
<evidence type="ECO:0000313" key="6">
    <source>
        <dbReference type="EMBL" id="SFS07101.1"/>
    </source>
</evidence>
<dbReference type="GO" id="GO:0016887">
    <property type="term" value="F:ATP hydrolysis activity"/>
    <property type="evidence" value="ECO:0007669"/>
    <property type="project" value="InterPro"/>
</dbReference>
<dbReference type="CDD" id="cd03257">
    <property type="entry name" value="ABC_NikE_OppD_transporters"/>
    <property type="match status" value="2"/>
</dbReference>
<proteinExistence type="inferred from homology"/>
<dbReference type="GO" id="GO:0015833">
    <property type="term" value="P:peptide transport"/>
    <property type="evidence" value="ECO:0007669"/>
    <property type="project" value="InterPro"/>
</dbReference>
<dbReference type="NCBIfam" id="NF007739">
    <property type="entry name" value="PRK10419.1"/>
    <property type="match status" value="2"/>
</dbReference>
<dbReference type="FunFam" id="3.40.50.300:FF:000016">
    <property type="entry name" value="Oligopeptide ABC transporter ATP-binding component"/>
    <property type="match status" value="2"/>
</dbReference>
<organism evidence="6 7">
    <name type="scientific">Agrococcus baldri</name>
    <dbReference type="NCBI Taxonomy" id="153730"/>
    <lineage>
        <taxon>Bacteria</taxon>
        <taxon>Bacillati</taxon>
        <taxon>Actinomycetota</taxon>
        <taxon>Actinomycetes</taxon>
        <taxon>Micrococcales</taxon>
        <taxon>Microbacteriaceae</taxon>
        <taxon>Agrococcus</taxon>
    </lineage>
</organism>
<dbReference type="RefSeq" id="WP_092916393.1">
    <property type="nucleotide sequence ID" value="NZ_FOZN01000002.1"/>
</dbReference>
<dbReference type="InterPro" id="IPR003593">
    <property type="entry name" value="AAA+_ATPase"/>
</dbReference>
<feature type="domain" description="ABC transporter" evidence="5">
    <location>
        <begin position="291"/>
        <end position="536"/>
    </location>
</feature>
<protein>
    <submittedName>
        <fullName evidence="6">Peptide/nickel transport system ATP-binding protein</fullName>
    </submittedName>
</protein>
<evidence type="ECO:0000256" key="4">
    <source>
        <dbReference type="ARBA" id="ARBA00022840"/>
    </source>
</evidence>
<gene>
    <name evidence="6" type="ORF">SAMN04487783_0912</name>
</gene>
<dbReference type="Proteomes" id="UP000198506">
    <property type="component" value="Unassembled WGS sequence"/>
</dbReference>
<keyword evidence="3" id="KW-0547">Nucleotide-binding</keyword>
<name>A0AA94HLF5_9MICO</name>